<dbReference type="EC" id="3.2.2.6" evidence="3"/>
<dbReference type="SUPFAM" id="SSF52200">
    <property type="entry name" value="Toll/Interleukin receptor TIR domain"/>
    <property type="match status" value="1"/>
</dbReference>
<evidence type="ECO:0000256" key="6">
    <source>
        <dbReference type="ARBA" id="ARBA00022737"/>
    </source>
</evidence>
<comment type="subcellular location">
    <subcellularLocation>
        <location evidence="1">Cytoplasm</location>
    </subcellularLocation>
</comment>
<accession>A0A6P9A9Y1</accession>
<evidence type="ECO:0000256" key="11">
    <source>
        <dbReference type="SAM" id="MobiDB-lite"/>
    </source>
</evidence>
<evidence type="ECO:0000256" key="7">
    <source>
        <dbReference type="ARBA" id="ARBA00022801"/>
    </source>
</evidence>
<dbReference type="PROSITE" id="PS50105">
    <property type="entry name" value="SAM_DOMAIN"/>
    <property type="match status" value="1"/>
</dbReference>
<dbReference type="Pfam" id="PF13676">
    <property type="entry name" value="TIR_2"/>
    <property type="match status" value="1"/>
</dbReference>
<keyword evidence="4" id="KW-0963">Cytoplasm</keyword>
<dbReference type="PROSITE" id="PS50104">
    <property type="entry name" value="TIR"/>
    <property type="match status" value="1"/>
</dbReference>
<keyword evidence="6" id="KW-0677">Repeat</keyword>
<evidence type="ECO:0000256" key="3">
    <source>
        <dbReference type="ARBA" id="ARBA00011982"/>
    </source>
</evidence>
<dbReference type="GO" id="GO:0035591">
    <property type="term" value="F:signaling adaptor activity"/>
    <property type="evidence" value="ECO:0007669"/>
    <property type="project" value="InterPro"/>
</dbReference>
<gene>
    <name evidence="15" type="primary">LOC117653350</name>
</gene>
<sequence>MGQLLAARTKSQGSQGQAGSAPCSAHSEAMSHVNKKRVKTGRRSSEDIRRNVPSIGVWHCSPLDAFKNKDIKIQDVDHLFEDLKDLGLLQSPHSSKVVVAEIINKYTTQLASVMEVLRSGSCDEDLQLKLLNRTNDMLHEAWLVTNQKNALGQKLSCTLRECGGLDLLISKCEDSDCGLQYASALLVTQCLTKDNRDYVADHGLEKVVRLACQCARHEDEGQASTGASILQQLFKLSPDGCSDVVLLGGLDAVLFACRKNNVETLRHCAAALANLALFGGADNQEAMIKCKVVIWLFPLAFHVDDVVKYYACLAIAVLVANPEIEAAVLKTDVLALVERFVSSHDPPRFSRSSPALWRGHSAPWLQKLVPVLSSKREEARSLAAFHFCMEAGIKKQQGNTEIFREIGAIEPLKKCASCPNAVASKCAAQALRFIGVHPPPKLSQHVPLWSTEDVREWVKQIDFAKYADCFVESCVDGELLLQLTADNLRTDIRMSNGFLRKRFMRELKKLKIMADYSSSDADNLRSLLAAIDPEFAVYTYGLLKAGVEQDSLCSLSDDKLLECGVLNSLHRQKILRCIKKCCNVHPNKVFDAFISYRRSGGSHLASVVKAHLEQRGYKVFLDVSALGVGRFDNNLIQSIKQSNNFILILTPNALDRCLNDHEGKDWVHKEILVALKSSPKCKIIPITEKNFVWPESQLLPEDIRGISNYNAVEWVHDYQEACIEKLQRFMLDESDVRAR</sequence>
<dbReference type="Pfam" id="PF07647">
    <property type="entry name" value="SAM_2"/>
    <property type="match status" value="1"/>
</dbReference>
<dbReference type="GO" id="GO:0034128">
    <property type="term" value="P:negative regulation of MyD88-independent toll-like receptor signaling pathway"/>
    <property type="evidence" value="ECO:0007669"/>
    <property type="project" value="InterPro"/>
</dbReference>
<comment type="catalytic activity">
    <reaction evidence="10">
        <text>NAD(+) + H2O = ADP-D-ribose + nicotinamide + H(+)</text>
        <dbReference type="Rhea" id="RHEA:16301"/>
        <dbReference type="ChEBI" id="CHEBI:15377"/>
        <dbReference type="ChEBI" id="CHEBI:15378"/>
        <dbReference type="ChEBI" id="CHEBI:17154"/>
        <dbReference type="ChEBI" id="CHEBI:57540"/>
        <dbReference type="ChEBI" id="CHEBI:57967"/>
        <dbReference type="EC" id="3.2.2.6"/>
    </reaction>
    <physiologicalReaction direction="left-to-right" evidence="10">
        <dbReference type="Rhea" id="RHEA:16302"/>
    </physiologicalReaction>
</comment>
<feature type="domain" description="TIR" evidence="12">
    <location>
        <begin position="588"/>
        <end position="710"/>
    </location>
</feature>
<feature type="region of interest" description="Disordered" evidence="11">
    <location>
        <begin position="1"/>
        <end position="46"/>
    </location>
</feature>
<dbReference type="InterPro" id="IPR016024">
    <property type="entry name" value="ARM-type_fold"/>
</dbReference>
<dbReference type="GO" id="GO:0061809">
    <property type="term" value="F:NAD+ nucleosidase activity, cyclic ADP-ribose generating"/>
    <property type="evidence" value="ECO:0007669"/>
    <property type="project" value="UniProtKB-EC"/>
</dbReference>
<dbReference type="GO" id="GO:0044297">
    <property type="term" value="C:cell body"/>
    <property type="evidence" value="ECO:0007669"/>
    <property type="project" value="UniProtKB-ARBA"/>
</dbReference>
<dbReference type="Pfam" id="PF00536">
    <property type="entry name" value="SAM_1"/>
    <property type="match status" value="1"/>
</dbReference>
<dbReference type="SMART" id="SM00454">
    <property type="entry name" value="SAM"/>
    <property type="match status" value="2"/>
</dbReference>
<dbReference type="Gene3D" id="1.25.10.10">
    <property type="entry name" value="Leucine-rich Repeat Variant"/>
    <property type="match status" value="1"/>
</dbReference>
<dbReference type="AlphaFoldDB" id="A0A6P9A9Y1"/>
<keyword evidence="14" id="KW-1185">Reference proteome</keyword>
<feature type="compositionally biased region" description="Basic residues" evidence="11">
    <location>
        <begin position="33"/>
        <end position="42"/>
    </location>
</feature>
<keyword evidence="7" id="KW-0378">Hydrolase</keyword>
<dbReference type="InterPro" id="IPR013761">
    <property type="entry name" value="SAM/pointed_sf"/>
</dbReference>
<name>A0A6P9A9Y1_THRPL</name>
<dbReference type="FunFam" id="1.10.150.50:FF:000043">
    <property type="entry name" value="Sterile alpha and TIR motif-containing 1"/>
    <property type="match status" value="1"/>
</dbReference>
<dbReference type="GO" id="GO:0019677">
    <property type="term" value="P:NAD+ catabolic process"/>
    <property type="evidence" value="ECO:0007669"/>
    <property type="project" value="UniProtKB-ARBA"/>
</dbReference>
<evidence type="ECO:0000259" key="13">
    <source>
        <dbReference type="PROSITE" id="PS50105"/>
    </source>
</evidence>
<dbReference type="Proteomes" id="UP000515158">
    <property type="component" value="Unplaced"/>
</dbReference>
<dbReference type="InterPro" id="IPR035897">
    <property type="entry name" value="Toll_tir_struct_dom_sf"/>
</dbReference>
<dbReference type="GeneID" id="117653350"/>
<dbReference type="GO" id="GO:0003953">
    <property type="term" value="F:NAD+ nucleosidase activity"/>
    <property type="evidence" value="ECO:0007669"/>
    <property type="project" value="InterPro"/>
</dbReference>
<dbReference type="SMART" id="SM00255">
    <property type="entry name" value="TIR"/>
    <property type="match status" value="1"/>
</dbReference>
<evidence type="ECO:0000256" key="10">
    <source>
        <dbReference type="ARBA" id="ARBA00047304"/>
    </source>
</evidence>
<keyword evidence="5" id="KW-0399">Innate immunity</keyword>
<dbReference type="Gene3D" id="3.40.50.10140">
    <property type="entry name" value="Toll/interleukin-1 receptor homology (TIR) domain"/>
    <property type="match status" value="1"/>
</dbReference>
<organism evidence="15">
    <name type="scientific">Thrips palmi</name>
    <name type="common">Melon thrips</name>
    <dbReference type="NCBI Taxonomy" id="161013"/>
    <lineage>
        <taxon>Eukaryota</taxon>
        <taxon>Metazoa</taxon>
        <taxon>Ecdysozoa</taxon>
        <taxon>Arthropoda</taxon>
        <taxon>Hexapoda</taxon>
        <taxon>Insecta</taxon>
        <taxon>Pterygota</taxon>
        <taxon>Neoptera</taxon>
        <taxon>Paraneoptera</taxon>
        <taxon>Thysanoptera</taxon>
        <taxon>Terebrantia</taxon>
        <taxon>Thripoidea</taxon>
        <taxon>Thripidae</taxon>
        <taxon>Thrips</taxon>
    </lineage>
</organism>
<dbReference type="GO" id="GO:0007165">
    <property type="term" value="P:signal transduction"/>
    <property type="evidence" value="ECO:0007669"/>
    <property type="project" value="InterPro"/>
</dbReference>
<proteinExistence type="inferred from homology"/>
<evidence type="ECO:0000313" key="15">
    <source>
        <dbReference type="RefSeq" id="XP_034254873.1"/>
    </source>
</evidence>
<dbReference type="RefSeq" id="XP_034254873.1">
    <property type="nucleotide sequence ID" value="XM_034398982.1"/>
</dbReference>
<dbReference type="GO" id="GO:0048678">
    <property type="term" value="P:response to axon injury"/>
    <property type="evidence" value="ECO:0007669"/>
    <property type="project" value="InterPro"/>
</dbReference>
<evidence type="ECO:0000256" key="8">
    <source>
        <dbReference type="ARBA" id="ARBA00022859"/>
    </source>
</evidence>
<dbReference type="GO" id="GO:0045087">
    <property type="term" value="P:innate immune response"/>
    <property type="evidence" value="ECO:0007669"/>
    <property type="project" value="UniProtKB-KW"/>
</dbReference>
<comment type="similarity">
    <text evidence="2">Belongs to the SARM1 family.</text>
</comment>
<evidence type="ECO:0000256" key="9">
    <source>
        <dbReference type="ARBA" id="ARBA00023027"/>
    </source>
</evidence>
<dbReference type="OrthoDB" id="202764at2759"/>
<evidence type="ECO:0000259" key="12">
    <source>
        <dbReference type="PROSITE" id="PS50104"/>
    </source>
</evidence>
<dbReference type="SUPFAM" id="SSF48371">
    <property type="entry name" value="ARM repeat"/>
    <property type="match status" value="1"/>
</dbReference>
<feature type="domain" description="SAM" evidence="13">
    <location>
        <begin position="449"/>
        <end position="513"/>
    </location>
</feature>
<dbReference type="CDD" id="cd09501">
    <property type="entry name" value="SAM_SARM1-like_repeat1"/>
    <property type="match status" value="1"/>
</dbReference>
<dbReference type="PANTHER" id="PTHR22998">
    <property type="entry name" value="SARM1"/>
    <property type="match status" value="1"/>
</dbReference>
<dbReference type="InterPro" id="IPR001660">
    <property type="entry name" value="SAM"/>
</dbReference>
<evidence type="ECO:0000313" key="14">
    <source>
        <dbReference type="Proteomes" id="UP000515158"/>
    </source>
</evidence>
<dbReference type="InterPro" id="IPR039184">
    <property type="entry name" value="SARM1"/>
</dbReference>
<dbReference type="InterPro" id="IPR000157">
    <property type="entry name" value="TIR_dom"/>
</dbReference>
<evidence type="ECO:0000256" key="1">
    <source>
        <dbReference type="ARBA" id="ARBA00004496"/>
    </source>
</evidence>
<evidence type="ECO:0000256" key="5">
    <source>
        <dbReference type="ARBA" id="ARBA00022588"/>
    </source>
</evidence>
<dbReference type="GO" id="GO:0005737">
    <property type="term" value="C:cytoplasm"/>
    <property type="evidence" value="ECO:0007669"/>
    <property type="project" value="UniProtKB-SubCell"/>
</dbReference>
<dbReference type="Gene3D" id="1.10.150.50">
    <property type="entry name" value="Transcription Factor, Ets-1"/>
    <property type="match status" value="2"/>
</dbReference>
<reference evidence="15" key="1">
    <citation type="submission" date="2025-08" db="UniProtKB">
        <authorList>
            <consortium name="RefSeq"/>
        </authorList>
    </citation>
    <scope>IDENTIFICATION</scope>
    <source>
        <tissue evidence="15">Total insect</tissue>
    </source>
</reference>
<protein>
    <recommendedName>
        <fullName evidence="3">ADP-ribosyl cyclase/cyclic ADP-ribose hydrolase</fullName>
        <ecNumber evidence="3">3.2.2.6</ecNumber>
    </recommendedName>
</protein>
<evidence type="ECO:0000256" key="2">
    <source>
        <dbReference type="ARBA" id="ARBA00008291"/>
    </source>
</evidence>
<dbReference type="KEGG" id="tpal:117653350"/>
<keyword evidence="8" id="KW-0391">Immunity</keyword>
<dbReference type="GO" id="GO:0030425">
    <property type="term" value="C:dendrite"/>
    <property type="evidence" value="ECO:0007669"/>
    <property type="project" value="TreeGrafter"/>
</dbReference>
<feature type="compositionally biased region" description="Polar residues" evidence="11">
    <location>
        <begin position="9"/>
        <end position="18"/>
    </location>
</feature>
<dbReference type="PANTHER" id="PTHR22998:SF1">
    <property type="entry name" value="NAD(+) HYDROLASE SARM1"/>
    <property type="match status" value="1"/>
</dbReference>
<dbReference type="InParanoid" id="A0A6P9A9Y1"/>
<evidence type="ECO:0000256" key="4">
    <source>
        <dbReference type="ARBA" id="ARBA00022490"/>
    </source>
</evidence>
<keyword evidence="9" id="KW-0520">NAD</keyword>
<dbReference type="SUPFAM" id="SSF47769">
    <property type="entry name" value="SAM/Pointed domain"/>
    <property type="match status" value="2"/>
</dbReference>
<dbReference type="InterPro" id="IPR011989">
    <property type="entry name" value="ARM-like"/>
</dbReference>